<name>A0A7X2IQ48_9BURK</name>
<dbReference type="AlphaFoldDB" id="A0A7X2IQ48"/>
<dbReference type="FunFam" id="3.30.565.10:FF:000006">
    <property type="entry name" value="Sensor histidine kinase WalK"/>
    <property type="match status" value="1"/>
</dbReference>
<dbReference type="InterPro" id="IPR004358">
    <property type="entry name" value="Sig_transdc_His_kin-like_C"/>
</dbReference>
<dbReference type="InterPro" id="IPR003661">
    <property type="entry name" value="HisK_dim/P_dom"/>
</dbReference>
<dbReference type="InterPro" id="IPR036890">
    <property type="entry name" value="HATPase_C_sf"/>
</dbReference>
<keyword evidence="5" id="KW-0808">Transferase</keyword>
<dbReference type="SUPFAM" id="SSF47384">
    <property type="entry name" value="Homodimeric domain of signal transducing histidine kinase"/>
    <property type="match status" value="1"/>
</dbReference>
<dbReference type="InterPro" id="IPR005467">
    <property type="entry name" value="His_kinase_dom"/>
</dbReference>
<dbReference type="InterPro" id="IPR003594">
    <property type="entry name" value="HATPase_dom"/>
</dbReference>
<dbReference type="PANTHER" id="PTHR43711">
    <property type="entry name" value="TWO-COMPONENT HISTIDINE KINASE"/>
    <property type="match status" value="1"/>
</dbReference>
<dbReference type="CDD" id="cd00082">
    <property type="entry name" value="HisKA"/>
    <property type="match status" value="1"/>
</dbReference>
<dbReference type="Pfam" id="PF02518">
    <property type="entry name" value="HATPase_c"/>
    <property type="match status" value="1"/>
</dbReference>
<comment type="catalytic activity">
    <reaction evidence="1">
        <text>ATP + protein L-histidine = ADP + protein N-phospho-L-histidine.</text>
        <dbReference type="EC" id="2.7.13.3"/>
    </reaction>
</comment>
<evidence type="ECO:0000259" key="8">
    <source>
        <dbReference type="PROSITE" id="PS50109"/>
    </source>
</evidence>
<evidence type="ECO:0000256" key="7">
    <source>
        <dbReference type="ARBA" id="ARBA00023012"/>
    </source>
</evidence>
<dbReference type="PRINTS" id="PR00344">
    <property type="entry name" value="BCTRLSENSOR"/>
</dbReference>
<reference evidence="9 10" key="1">
    <citation type="submission" date="2019-11" db="EMBL/GenBank/DDBJ databases">
        <title>Novel species isolated from a subtropical stream in China.</title>
        <authorList>
            <person name="Lu H."/>
        </authorList>
    </citation>
    <scope>NUCLEOTIDE SEQUENCE [LARGE SCALE GENOMIC DNA]</scope>
    <source>
        <strain evidence="9 10">FT92W</strain>
    </source>
</reference>
<dbReference type="SUPFAM" id="SSF55874">
    <property type="entry name" value="ATPase domain of HSP90 chaperone/DNA topoisomerase II/histidine kinase"/>
    <property type="match status" value="1"/>
</dbReference>
<dbReference type="EMBL" id="WKJJ01000012">
    <property type="protein sequence ID" value="MRV73924.1"/>
    <property type="molecule type" value="Genomic_DNA"/>
</dbReference>
<evidence type="ECO:0000256" key="5">
    <source>
        <dbReference type="ARBA" id="ARBA00022679"/>
    </source>
</evidence>
<keyword evidence="6" id="KW-0418">Kinase</keyword>
<dbReference type="InterPro" id="IPR036097">
    <property type="entry name" value="HisK_dim/P_sf"/>
</dbReference>
<dbReference type="CDD" id="cd00075">
    <property type="entry name" value="HATPase"/>
    <property type="match status" value="1"/>
</dbReference>
<comment type="caution">
    <text evidence="9">The sequence shown here is derived from an EMBL/GenBank/DDBJ whole genome shotgun (WGS) entry which is preliminary data.</text>
</comment>
<keyword evidence="4" id="KW-0597">Phosphoprotein</keyword>
<evidence type="ECO:0000256" key="3">
    <source>
        <dbReference type="ARBA" id="ARBA00012438"/>
    </source>
</evidence>
<dbReference type="InterPro" id="IPR050736">
    <property type="entry name" value="Sensor_HK_Regulatory"/>
</dbReference>
<feature type="domain" description="Histidine kinase" evidence="8">
    <location>
        <begin position="101"/>
        <end position="319"/>
    </location>
</feature>
<keyword evidence="10" id="KW-1185">Reference proteome</keyword>
<evidence type="ECO:0000256" key="2">
    <source>
        <dbReference type="ARBA" id="ARBA00004429"/>
    </source>
</evidence>
<accession>A0A7X2IQ48</accession>
<evidence type="ECO:0000256" key="4">
    <source>
        <dbReference type="ARBA" id="ARBA00022553"/>
    </source>
</evidence>
<dbReference type="SMART" id="SM00387">
    <property type="entry name" value="HATPase_c"/>
    <property type="match status" value="1"/>
</dbReference>
<dbReference type="SMART" id="SM00388">
    <property type="entry name" value="HisKA"/>
    <property type="match status" value="1"/>
</dbReference>
<dbReference type="PROSITE" id="PS50109">
    <property type="entry name" value="HIS_KIN"/>
    <property type="match status" value="1"/>
</dbReference>
<dbReference type="Proteomes" id="UP000446768">
    <property type="component" value="Unassembled WGS sequence"/>
</dbReference>
<protein>
    <recommendedName>
        <fullName evidence="3">histidine kinase</fullName>
        <ecNumber evidence="3">2.7.13.3</ecNumber>
    </recommendedName>
</protein>
<sequence length="323" mass="34503">MNKPLPPAAGNPAESPVTDHLAALQAVHTEEVALLRNTIDELTLLVCRQGVEKQQLQQSLAKQLPRLREANEHLVLATLGAQELQEQAETTNRKQAEFMSMLAHELRTPLQPVAIANGMIGLLGDVHPDLPRLHGVIQRQVTHMARLVDDLLDIGRIRVDKMTVEPCRTTLSDILCSALETARPMLDQRGQQVHTALPDEPVPMMGDVGRLVQLFTNLLVNASKFTPDGGAVTISATLHGATVDIHVADNGAGIAPDLQSRVFDLYAQVDPQQASSRGGLGIGLALVRAIAEMHGGTVGVQSAGLGQGSRFTVTLPVLATPPG</sequence>
<dbReference type="PANTHER" id="PTHR43711:SF1">
    <property type="entry name" value="HISTIDINE KINASE 1"/>
    <property type="match status" value="1"/>
</dbReference>
<dbReference type="GO" id="GO:0000155">
    <property type="term" value="F:phosphorelay sensor kinase activity"/>
    <property type="evidence" value="ECO:0007669"/>
    <property type="project" value="InterPro"/>
</dbReference>
<dbReference type="Gene3D" id="3.30.565.10">
    <property type="entry name" value="Histidine kinase-like ATPase, C-terminal domain"/>
    <property type="match status" value="1"/>
</dbReference>
<proteinExistence type="predicted"/>
<evidence type="ECO:0000256" key="1">
    <source>
        <dbReference type="ARBA" id="ARBA00000085"/>
    </source>
</evidence>
<evidence type="ECO:0000313" key="10">
    <source>
        <dbReference type="Proteomes" id="UP000446768"/>
    </source>
</evidence>
<dbReference type="GO" id="GO:0005886">
    <property type="term" value="C:plasma membrane"/>
    <property type="evidence" value="ECO:0007669"/>
    <property type="project" value="UniProtKB-SubCell"/>
</dbReference>
<dbReference type="Gene3D" id="1.10.287.130">
    <property type="match status" value="1"/>
</dbReference>
<organism evidence="9 10">
    <name type="scientific">Pseudoduganella rivuli</name>
    <dbReference type="NCBI Taxonomy" id="2666085"/>
    <lineage>
        <taxon>Bacteria</taxon>
        <taxon>Pseudomonadati</taxon>
        <taxon>Pseudomonadota</taxon>
        <taxon>Betaproteobacteria</taxon>
        <taxon>Burkholderiales</taxon>
        <taxon>Oxalobacteraceae</taxon>
        <taxon>Telluria group</taxon>
        <taxon>Pseudoduganella</taxon>
    </lineage>
</organism>
<gene>
    <name evidence="9" type="ORF">GJ700_19640</name>
</gene>
<dbReference type="Pfam" id="PF00512">
    <property type="entry name" value="HisKA"/>
    <property type="match status" value="1"/>
</dbReference>
<evidence type="ECO:0000313" key="9">
    <source>
        <dbReference type="EMBL" id="MRV73924.1"/>
    </source>
</evidence>
<keyword evidence="7" id="KW-0902">Two-component regulatory system</keyword>
<comment type="subcellular location">
    <subcellularLocation>
        <location evidence="2">Cell inner membrane</location>
        <topology evidence="2">Multi-pass membrane protein</topology>
    </subcellularLocation>
</comment>
<dbReference type="RefSeq" id="WP_154376989.1">
    <property type="nucleotide sequence ID" value="NZ_WKJJ01000012.1"/>
</dbReference>
<evidence type="ECO:0000256" key="6">
    <source>
        <dbReference type="ARBA" id="ARBA00022777"/>
    </source>
</evidence>
<dbReference type="EC" id="2.7.13.3" evidence="3"/>